<dbReference type="PANTHER" id="PTHR44040:SF1">
    <property type="entry name" value="RETINOBLASTOMA-BINDING PROTEIN 5"/>
    <property type="match status" value="1"/>
</dbReference>
<dbReference type="PANTHER" id="PTHR44040">
    <property type="entry name" value="RETINOBLASTOMA-BINDING PROTEIN 5"/>
    <property type="match status" value="1"/>
</dbReference>
<dbReference type="InterPro" id="IPR037850">
    <property type="entry name" value="RBBP5/Swd1"/>
</dbReference>
<organism evidence="7 8">
    <name type="scientific">Caulochytrium protostelioides</name>
    <dbReference type="NCBI Taxonomy" id="1555241"/>
    <lineage>
        <taxon>Eukaryota</taxon>
        <taxon>Fungi</taxon>
        <taxon>Fungi incertae sedis</taxon>
        <taxon>Chytridiomycota</taxon>
        <taxon>Chytridiomycota incertae sedis</taxon>
        <taxon>Chytridiomycetes</taxon>
        <taxon>Caulochytriales</taxon>
        <taxon>Caulochytriaceae</taxon>
        <taxon>Caulochytrium</taxon>
    </lineage>
</organism>
<dbReference type="STRING" id="1555241.A0A4P9X1S2"/>
<dbReference type="SMART" id="SM00320">
    <property type="entry name" value="WD40"/>
    <property type="match status" value="4"/>
</dbReference>
<dbReference type="Gene3D" id="2.130.10.10">
    <property type="entry name" value="YVTN repeat-like/Quinoprotein amine dehydrogenase"/>
    <property type="match status" value="2"/>
</dbReference>
<evidence type="ECO:0000256" key="1">
    <source>
        <dbReference type="ARBA" id="ARBA00004123"/>
    </source>
</evidence>
<evidence type="ECO:0000256" key="6">
    <source>
        <dbReference type="SAM" id="MobiDB-lite"/>
    </source>
</evidence>
<dbReference type="AlphaFoldDB" id="A0A4P9X1S2"/>
<keyword evidence="8" id="KW-1185">Reference proteome</keyword>
<dbReference type="PROSITE" id="PS50294">
    <property type="entry name" value="WD_REPEATS_REGION"/>
    <property type="match status" value="1"/>
</dbReference>
<dbReference type="InterPro" id="IPR001680">
    <property type="entry name" value="WD40_rpt"/>
</dbReference>
<feature type="non-terminal residue" evidence="7">
    <location>
        <position position="1"/>
    </location>
</feature>
<comment type="subcellular location">
    <subcellularLocation>
        <location evidence="1">Nucleus</location>
    </subcellularLocation>
</comment>
<evidence type="ECO:0000256" key="4">
    <source>
        <dbReference type="ARBA" id="ARBA00023242"/>
    </source>
</evidence>
<protein>
    <submittedName>
        <fullName evidence="7">Uncharacterized protein</fullName>
    </submittedName>
</protein>
<dbReference type="Proteomes" id="UP000274922">
    <property type="component" value="Unassembled WGS sequence"/>
</dbReference>
<gene>
    <name evidence="7" type="ORF">CXG81DRAFT_8151</name>
</gene>
<feature type="compositionally biased region" description="Low complexity" evidence="6">
    <location>
        <begin position="97"/>
        <end position="106"/>
    </location>
</feature>
<keyword evidence="3" id="KW-0677">Repeat</keyword>
<dbReference type="OrthoDB" id="196858at2759"/>
<keyword evidence="2 5" id="KW-0853">WD repeat</keyword>
<sequence>AQWHPSGGLLAVGSHDGSIHLIDTRTHGHALVLAAHGAAVTSLDWHASGRFLLSAGNDWNIVLWAFSRTAVHRYATLRLDARVRVARFGSRRPTAAAAAVATTPVPSLETASNHRRRSSGPGGGPDGPDGPDDHVPVVTGAPTTLCMRHAADGTYLLAGYAKGFVAILDTVTWRVVSAFRASGGSALKEIGTDATGRNVLANCNDRVIRLFSFAVDPPSGAIAGGGGGGAATTTARADDDTVNRLAWARAAFSADGEFIVGCPGGTHRHALYLWDRHLGTLVTLLEGPPDGLVDVVWHPTMPAAASITGRGEVLFWHGPRRQRYSALDPGFREIEQNIVYAEREDEFDVATDAK</sequence>
<evidence type="ECO:0000256" key="2">
    <source>
        <dbReference type="ARBA" id="ARBA00022574"/>
    </source>
</evidence>
<reference evidence="8" key="1">
    <citation type="journal article" date="2018" name="Nat. Microbiol.">
        <title>Leveraging single-cell genomics to expand the fungal tree of life.</title>
        <authorList>
            <person name="Ahrendt S.R."/>
            <person name="Quandt C.A."/>
            <person name="Ciobanu D."/>
            <person name="Clum A."/>
            <person name="Salamov A."/>
            <person name="Andreopoulos B."/>
            <person name="Cheng J.F."/>
            <person name="Woyke T."/>
            <person name="Pelin A."/>
            <person name="Henrissat B."/>
            <person name="Reynolds N.K."/>
            <person name="Benny G.L."/>
            <person name="Smith M.E."/>
            <person name="James T.Y."/>
            <person name="Grigoriev I.V."/>
        </authorList>
    </citation>
    <scope>NUCLEOTIDE SEQUENCE [LARGE SCALE GENOMIC DNA]</scope>
    <source>
        <strain evidence="8">ATCC 52028</strain>
    </source>
</reference>
<feature type="non-terminal residue" evidence="7">
    <location>
        <position position="354"/>
    </location>
</feature>
<dbReference type="SUPFAM" id="SSF50978">
    <property type="entry name" value="WD40 repeat-like"/>
    <property type="match status" value="1"/>
</dbReference>
<evidence type="ECO:0000313" key="8">
    <source>
        <dbReference type="Proteomes" id="UP000274922"/>
    </source>
</evidence>
<evidence type="ECO:0000256" key="5">
    <source>
        <dbReference type="PROSITE-ProRule" id="PRU00221"/>
    </source>
</evidence>
<evidence type="ECO:0000313" key="7">
    <source>
        <dbReference type="EMBL" id="RKO99182.1"/>
    </source>
</evidence>
<evidence type="ECO:0000256" key="3">
    <source>
        <dbReference type="ARBA" id="ARBA00022737"/>
    </source>
</evidence>
<dbReference type="GO" id="GO:0048188">
    <property type="term" value="C:Set1C/COMPASS complex"/>
    <property type="evidence" value="ECO:0007669"/>
    <property type="project" value="InterPro"/>
</dbReference>
<dbReference type="InterPro" id="IPR036322">
    <property type="entry name" value="WD40_repeat_dom_sf"/>
</dbReference>
<keyword evidence="4" id="KW-0539">Nucleus</keyword>
<feature type="repeat" description="WD" evidence="5">
    <location>
        <begin position="33"/>
        <end position="64"/>
    </location>
</feature>
<proteinExistence type="predicted"/>
<accession>A0A4P9X1S2</accession>
<feature type="region of interest" description="Disordered" evidence="6">
    <location>
        <begin position="97"/>
        <end position="138"/>
    </location>
</feature>
<dbReference type="InterPro" id="IPR015943">
    <property type="entry name" value="WD40/YVTN_repeat-like_dom_sf"/>
</dbReference>
<dbReference type="EMBL" id="ML014311">
    <property type="protein sequence ID" value="RKO99182.1"/>
    <property type="molecule type" value="Genomic_DNA"/>
</dbReference>
<dbReference type="Pfam" id="PF00400">
    <property type="entry name" value="WD40"/>
    <property type="match status" value="2"/>
</dbReference>
<dbReference type="PROSITE" id="PS50082">
    <property type="entry name" value="WD_REPEATS_2"/>
    <property type="match status" value="1"/>
</dbReference>
<name>A0A4P9X1S2_9FUNG</name>